<evidence type="ECO:0000313" key="2">
    <source>
        <dbReference type="EMBL" id="PON83336.1"/>
    </source>
</evidence>
<dbReference type="OrthoDB" id="10317818at2759"/>
<keyword evidence="1" id="KW-1133">Transmembrane helix</keyword>
<sequence>MAYKLYGKMPSILIMYIYQGKKVPITLETYKLLLLLAHGHFGLLILLLYHIFTNPLGFQSHTHDHFLGCFKYLFWQINLQVIKPLPKCHLLQIRLLPGTIQRLLATRTATLFCLIKNHSDPTIIFIVILVISIDIVLHFASVSYTKLTERLFAILLPQVQPVDASIILSINHNTIRLLLW</sequence>
<reference evidence="3" key="1">
    <citation type="submission" date="2016-06" db="EMBL/GenBank/DDBJ databases">
        <title>Parallel loss of symbiosis genes in relatives of nitrogen-fixing non-legume Parasponia.</title>
        <authorList>
            <person name="Van Velzen R."/>
            <person name="Holmer R."/>
            <person name="Bu F."/>
            <person name="Rutten L."/>
            <person name="Van Zeijl A."/>
            <person name="Liu W."/>
            <person name="Santuari L."/>
            <person name="Cao Q."/>
            <person name="Sharma T."/>
            <person name="Shen D."/>
            <person name="Roswanjaya Y."/>
            <person name="Wardhani T."/>
            <person name="Kalhor M.S."/>
            <person name="Jansen J."/>
            <person name="Van den Hoogen J."/>
            <person name="Gungor B."/>
            <person name="Hartog M."/>
            <person name="Hontelez J."/>
            <person name="Verver J."/>
            <person name="Yang W.-C."/>
            <person name="Schijlen E."/>
            <person name="Repin R."/>
            <person name="Schilthuizen M."/>
            <person name="Schranz E."/>
            <person name="Heidstra R."/>
            <person name="Miyata K."/>
            <person name="Fedorova E."/>
            <person name="Kohlen W."/>
            <person name="Bisseling T."/>
            <person name="Smit S."/>
            <person name="Geurts R."/>
        </authorList>
    </citation>
    <scope>NUCLEOTIDE SEQUENCE [LARGE SCALE GENOMIC DNA]</scope>
    <source>
        <strain evidence="3">cv. RG33-2</strain>
    </source>
</reference>
<accession>A0A2P5ECR8</accession>
<gene>
    <name evidence="2" type="ORF">TorRG33x02_209030</name>
</gene>
<keyword evidence="1" id="KW-0812">Transmembrane</keyword>
<feature type="transmembrane region" description="Helical" evidence="1">
    <location>
        <begin position="32"/>
        <end position="52"/>
    </location>
</feature>
<dbReference type="EMBL" id="JXTC01000180">
    <property type="protein sequence ID" value="PON83336.1"/>
    <property type="molecule type" value="Genomic_DNA"/>
</dbReference>
<dbReference type="AlphaFoldDB" id="A0A2P5ECR8"/>
<evidence type="ECO:0000313" key="3">
    <source>
        <dbReference type="Proteomes" id="UP000237000"/>
    </source>
</evidence>
<evidence type="ECO:0000256" key="1">
    <source>
        <dbReference type="SAM" id="Phobius"/>
    </source>
</evidence>
<keyword evidence="1" id="KW-0472">Membrane</keyword>
<protein>
    <submittedName>
        <fullName evidence="2">Uncharacterized protein</fullName>
    </submittedName>
</protein>
<dbReference type="InParanoid" id="A0A2P5ECR8"/>
<name>A0A2P5ECR8_TREOI</name>
<feature type="transmembrane region" description="Helical" evidence="1">
    <location>
        <begin position="122"/>
        <end position="140"/>
    </location>
</feature>
<keyword evidence="3" id="KW-1185">Reference proteome</keyword>
<dbReference type="Proteomes" id="UP000237000">
    <property type="component" value="Unassembled WGS sequence"/>
</dbReference>
<comment type="caution">
    <text evidence="2">The sequence shown here is derived from an EMBL/GenBank/DDBJ whole genome shotgun (WGS) entry which is preliminary data.</text>
</comment>
<organism evidence="2 3">
    <name type="scientific">Trema orientale</name>
    <name type="common">Charcoal tree</name>
    <name type="synonym">Celtis orientalis</name>
    <dbReference type="NCBI Taxonomy" id="63057"/>
    <lineage>
        <taxon>Eukaryota</taxon>
        <taxon>Viridiplantae</taxon>
        <taxon>Streptophyta</taxon>
        <taxon>Embryophyta</taxon>
        <taxon>Tracheophyta</taxon>
        <taxon>Spermatophyta</taxon>
        <taxon>Magnoliopsida</taxon>
        <taxon>eudicotyledons</taxon>
        <taxon>Gunneridae</taxon>
        <taxon>Pentapetalae</taxon>
        <taxon>rosids</taxon>
        <taxon>fabids</taxon>
        <taxon>Rosales</taxon>
        <taxon>Cannabaceae</taxon>
        <taxon>Trema</taxon>
    </lineage>
</organism>
<proteinExistence type="predicted"/>